<keyword evidence="9" id="KW-0378">Hydrolase</keyword>
<gene>
    <name evidence="17" type="ORF">DNTS_017063</name>
</gene>
<dbReference type="PROSITE" id="PS50235">
    <property type="entry name" value="USP_3"/>
    <property type="match status" value="1"/>
</dbReference>
<evidence type="ECO:0000256" key="6">
    <source>
        <dbReference type="ARBA" id="ARBA00022723"/>
    </source>
</evidence>
<dbReference type="PROSITE" id="PS51283">
    <property type="entry name" value="DUSP"/>
    <property type="match status" value="1"/>
</dbReference>
<dbReference type="SMART" id="SM00054">
    <property type="entry name" value="EFh"/>
    <property type="match status" value="2"/>
</dbReference>
<dbReference type="Gene3D" id="3.90.70.10">
    <property type="entry name" value="Cysteine proteinases"/>
    <property type="match status" value="3"/>
</dbReference>
<feature type="compositionally biased region" description="Polar residues" evidence="13">
    <location>
        <begin position="1175"/>
        <end position="1191"/>
    </location>
</feature>
<feature type="region of interest" description="Disordered" evidence="13">
    <location>
        <begin position="317"/>
        <end position="337"/>
    </location>
</feature>
<dbReference type="Pfam" id="PF06337">
    <property type="entry name" value="DUSP"/>
    <property type="match status" value="1"/>
</dbReference>
<dbReference type="OrthoDB" id="265776at2759"/>
<dbReference type="InterPro" id="IPR028135">
    <property type="entry name" value="Ub_USP-typ"/>
</dbReference>
<comment type="catalytic activity">
    <reaction evidence="1">
        <text>Thiol-dependent hydrolysis of ester, thioester, amide, peptide and isopeptide bonds formed by the C-terminal Gly of ubiquitin (a 76-residue protein attached to proteins as an intracellular targeting signal).</text>
        <dbReference type="EC" id="3.4.19.12"/>
    </reaction>
</comment>
<dbReference type="CDD" id="cd00051">
    <property type="entry name" value="EFh"/>
    <property type="match status" value="1"/>
</dbReference>
<dbReference type="Proteomes" id="UP000316079">
    <property type="component" value="Unassembled WGS sequence"/>
</dbReference>
<dbReference type="Gene3D" id="3.10.20.90">
    <property type="entry name" value="Phosphatidylinositol 3-kinase Catalytic Subunit, Chain A, domain 1"/>
    <property type="match status" value="1"/>
</dbReference>
<dbReference type="FunFam" id="1.10.238.10:FF:000081">
    <property type="entry name" value="Ubiquitin carboxyl-terminal hydrolase 32"/>
    <property type="match status" value="1"/>
</dbReference>
<keyword evidence="5" id="KW-0645">Protease</keyword>
<dbReference type="InterPro" id="IPR002048">
    <property type="entry name" value="EF_hand_dom"/>
</dbReference>
<dbReference type="EC" id="3.4.19.12" evidence="3"/>
<dbReference type="PANTHER" id="PTHR21646:SF76">
    <property type="entry name" value="UBIQUITIN CARBOXYL-TERMINAL HYDROLASE 32"/>
    <property type="match status" value="1"/>
</dbReference>
<feature type="compositionally biased region" description="Low complexity" evidence="13">
    <location>
        <begin position="1196"/>
        <end position="1215"/>
    </location>
</feature>
<dbReference type="SUPFAM" id="SSF54001">
    <property type="entry name" value="Cysteine proteinases"/>
    <property type="match status" value="1"/>
</dbReference>
<feature type="domain" description="EF-hand" evidence="14">
    <location>
        <begin position="127"/>
        <end position="162"/>
    </location>
</feature>
<evidence type="ECO:0000256" key="5">
    <source>
        <dbReference type="ARBA" id="ARBA00022670"/>
    </source>
</evidence>
<dbReference type="Pfam" id="PF13202">
    <property type="entry name" value="EF-hand_5"/>
    <property type="match status" value="2"/>
</dbReference>
<evidence type="ECO:0000256" key="3">
    <source>
        <dbReference type="ARBA" id="ARBA00012759"/>
    </source>
</evidence>
<dbReference type="InterPro" id="IPR029071">
    <property type="entry name" value="Ubiquitin-like_domsf"/>
</dbReference>
<keyword evidence="7" id="KW-0677">Repeat</keyword>
<keyword evidence="6" id="KW-0479">Metal-binding</keyword>
<feature type="region of interest" description="Disordered" evidence="13">
    <location>
        <begin position="1175"/>
        <end position="1277"/>
    </location>
</feature>
<dbReference type="InterPro" id="IPR001394">
    <property type="entry name" value="Peptidase_C19_UCH"/>
</dbReference>
<keyword evidence="8" id="KW-0833">Ubl conjugation pathway</keyword>
<feature type="region of interest" description="Disordered" evidence="13">
    <location>
        <begin position="1292"/>
        <end position="1312"/>
    </location>
</feature>
<dbReference type="FunFam" id="3.90.70.10:FF:000018">
    <property type="entry name" value="Ubiquitin carboxyl-terminal hydrolase 32"/>
    <property type="match status" value="1"/>
</dbReference>
<dbReference type="SMART" id="SM00695">
    <property type="entry name" value="DUSP"/>
    <property type="match status" value="1"/>
</dbReference>
<dbReference type="PROSITE" id="PS00973">
    <property type="entry name" value="USP_2"/>
    <property type="match status" value="1"/>
</dbReference>
<evidence type="ECO:0000259" key="16">
    <source>
        <dbReference type="PROSITE" id="PS51283"/>
    </source>
</evidence>
<comment type="caution">
    <text evidence="17">The sequence shown here is derived from an EMBL/GenBank/DDBJ whole genome shotgun (WGS) entry which is preliminary data.</text>
</comment>
<evidence type="ECO:0000256" key="4">
    <source>
        <dbReference type="ARBA" id="ARBA00022553"/>
    </source>
</evidence>
<dbReference type="SUPFAM" id="SSF143791">
    <property type="entry name" value="DUSP-like"/>
    <property type="match status" value="1"/>
</dbReference>
<dbReference type="SUPFAM" id="SSF54236">
    <property type="entry name" value="Ubiquitin-like"/>
    <property type="match status" value="1"/>
</dbReference>
<dbReference type="GO" id="GO:0005794">
    <property type="term" value="C:Golgi apparatus"/>
    <property type="evidence" value="ECO:0007669"/>
    <property type="project" value="TreeGrafter"/>
</dbReference>
<feature type="domain" description="DUSP" evidence="16">
    <location>
        <begin position="232"/>
        <end position="446"/>
    </location>
</feature>
<dbReference type="InterPro" id="IPR011992">
    <property type="entry name" value="EF-hand-dom_pair"/>
</dbReference>
<dbReference type="STRING" id="623744.A0A553QLE7"/>
<evidence type="ECO:0000256" key="8">
    <source>
        <dbReference type="ARBA" id="ARBA00022786"/>
    </source>
</evidence>
<feature type="non-terminal residue" evidence="17">
    <location>
        <position position="1"/>
    </location>
</feature>
<evidence type="ECO:0000256" key="7">
    <source>
        <dbReference type="ARBA" id="ARBA00022737"/>
    </source>
</evidence>
<dbReference type="SUPFAM" id="SSF47473">
    <property type="entry name" value="EF-hand"/>
    <property type="match status" value="1"/>
</dbReference>
<keyword evidence="18" id="KW-1185">Reference proteome</keyword>
<dbReference type="GO" id="GO:0016579">
    <property type="term" value="P:protein deubiquitination"/>
    <property type="evidence" value="ECO:0007669"/>
    <property type="project" value="InterPro"/>
</dbReference>
<dbReference type="PROSITE" id="PS50222">
    <property type="entry name" value="EF_HAND_2"/>
    <property type="match status" value="2"/>
</dbReference>
<dbReference type="PROSITE" id="PS00018">
    <property type="entry name" value="EF_HAND_1"/>
    <property type="match status" value="2"/>
</dbReference>
<dbReference type="GO" id="GO:0005509">
    <property type="term" value="F:calcium ion binding"/>
    <property type="evidence" value="ECO:0007669"/>
    <property type="project" value="InterPro"/>
</dbReference>
<keyword evidence="11" id="KW-0106">Calcium</keyword>
<name>A0A553QLE7_9TELE</name>
<sequence>GEKVNYEKFKSWLLQNKDAFTFSRWLLSGGVCVTLTDDSDTPTFYQTLAGVTHLEESDIIDLEKRYWLLKAQSRTGRFDLETFVPLVSPPIHASLSEGLFHAFDENRDNHIDFKEISCGLSACCRGPVAERQKFCFKVFDVDRDGVLSRDEILEMVVALLEVWKDNRTDTLPEFDSSASDIVENILKMHDTTKQGHLTLEDYQIWSVKSALANEFLNLLFQVSHIVLGLRPATPEEEGQIIRGWLERESRHGLQPSQNWFLISMQWWQQWKDYVRYDNKSIVIEQPSVQGCVLRSSQSAASVEPILNRIGIVVRSPSSPEEKFPDNISSSSEASESTVLTPHISSSATDVCFARHHNTSDNNNQCFSTANGHLPNSLIVQRPGAIDNQPLVTTDPTKAPTLTMEGGRLKKAHHLVAGRDFETVPEPVWRALYHWYGANLSLPRPVIKSTTTSHPELELFPLYLLFLRQQQATRTPQSNIWVNMGMSSLRMFPPPIPRGNVPSPNAPLKRVLAYTGCFSRVCTIKDIHEYLSQRLRIKEEDMRLWLYNSENYLTLLDDEDHTLESLKIQDEQHLVIEVRNKDMSWPEEMSFLANSSKIDRHKVPTEKGATGLSNLGNTCFMNSSIQCVSNTKPLTEYFISGRHLYELNRTNPIGMRGHMAKCYGDLWTIAKYAPRFNGFQQQDSQELLAFLLDGLHEDLNRVHEKPYVELKDSDGRPDHEVATEAWDNHLRRNRSIVVDLFHGQLRSQVKCKTCGHISARFDPFNFLSLPLPMDSSMHLEITVIKLDGSTPVRYGLRLNMDEKYMGLKKQLSELCSLKPEQILLAEVNTSNIKVRHSVNGFLCAFEIPVPGSPTSVTSPVQTDKAPIANGTAGSNHVGKSGLIPNGMPSTMVPCTLEKPLTNGIPNGHAVPVQDSPFIGYIIAMHRKMMRTELYFLSSQKNRPSLFGMPLIVPCTVHTSKKDLYDAVWIQVSRLASPLPPQEASNHAQDCDDSMGYQYPFTLRVVQKDGNSCAWCPWYRFCRGCTVDCNEDRASLGNAYIAVDWDPTALHLRYQTSQERIVEEHPSVEQSRRAQAEPISLDSCLKAFTSEEELGEDELYYCSKCKTHRLATKKLDLWRLPPVLSQKIVKFPRESFDPSAFLTPRETAQNLGSMQSLQSECLVEELQKLERCDSSVSSISTTNTLASPPTSGRGTPCSVRRVGSPLSRSSSPGTSPRNTGRKQGRLRLPQLGSRHRLCNSKENLESCSSSKESEAEPELSVDRENHGNSEANAHDTWSLDASSNDCDVIMVNGLGQDSSQSNGHSEVTGDLETPHQRNKEICLEPLYNLYAISCHSGIMGGGHYVTYAKNLTEKWYCYNDSSCKEVHSDEIDTDSAYILFYEQQGVDYSQFLPKTDGKKMADTTSMDEDFESDYKKYCVLQ</sequence>
<dbReference type="InterPro" id="IPR038765">
    <property type="entry name" value="Papain-like_cys_pep_sf"/>
</dbReference>
<dbReference type="FunFam" id="3.10.20.90:FF:000068">
    <property type="entry name" value="Ubiquitin carboxyl-terminal hydrolase 32"/>
    <property type="match status" value="1"/>
</dbReference>
<dbReference type="InterPro" id="IPR028889">
    <property type="entry name" value="USP"/>
</dbReference>
<dbReference type="InterPro" id="IPR035927">
    <property type="entry name" value="DUSP-like_sf"/>
</dbReference>
<dbReference type="InterPro" id="IPR006615">
    <property type="entry name" value="Pept_C19_DUSP"/>
</dbReference>
<dbReference type="Gene3D" id="1.10.238.10">
    <property type="entry name" value="EF-hand"/>
    <property type="match status" value="1"/>
</dbReference>
<evidence type="ECO:0000256" key="12">
    <source>
        <dbReference type="ARBA" id="ARBA00071642"/>
    </source>
</evidence>
<feature type="compositionally biased region" description="Polar residues" evidence="13">
    <location>
        <begin position="1293"/>
        <end position="1303"/>
    </location>
</feature>
<proteinExistence type="inferred from homology"/>
<dbReference type="FunFam" id="3.30.2230.10:FF:000004">
    <property type="entry name" value="Ubiquitin carboxyl-terminal hydrolase 32"/>
    <property type="match status" value="1"/>
</dbReference>
<dbReference type="Pfam" id="PF14836">
    <property type="entry name" value="Ubiquitin_3"/>
    <property type="match status" value="1"/>
</dbReference>
<evidence type="ECO:0000313" key="18">
    <source>
        <dbReference type="Proteomes" id="UP000316079"/>
    </source>
</evidence>
<evidence type="ECO:0000256" key="10">
    <source>
        <dbReference type="ARBA" id="ARBA00022807"/>
    </source>
</evidence>
<dbReference type="InterPro" id="IPR018200">
    <property type="entry name" value="USP_CS"/>
</dbReference>
<dbReference type="InterPro" id="IPR050185">
    <property type="entry name" value="Ub_carboxyl-term_hydrolase"/>
</dbReference>
<dbReference type="PRINTS" id="PR00450">
    <property type="entry name" value="RECOVERIN"/>
</dbReference>
<feature type="domain" description="EF-hand" evidence="14">
    <location>
        <begin position="91"/>
        <end position="126"/>
    </location>
</feature>
<protein>
    <recommendedName>
        <fullName evidence="12">Ubiquitin carboxyl-terminal hydrolase 32</fullName>
        <ecNumber evidence="3">3.4.19.12</ecNumber>
    </recommendedName>
</protein>
<dbReference type="InterPro" id="IPR018247">
    <property type="entry name" value="EF_Hand_1_Ca_BS"/>
</dbReference>
<keyword evidence="4" id="KW-0597">Phosphoprotein</keyword>
<keyword evidence="10" id="KW-0788">Thiol protease</keyword>
<dbReference type="GO" id="GO:0004843">
    <property type="term" value="F:cysteine-type deubiquitinase activity"/>
    <property type="evidence" value="ECO:0007669"/>
    <property type="project" value="UniProtKB-EC"/>
</dbReference>
<feature type="domain" description="USP" evidence="15">
    <location>
        <begin position="609"/>
        <end position="1382"/>
    </location>
</feature>
<comment type="similarity">
    <text evidence="2">Belongs to the peptidase C19 family.</text>
</comment>
<dbReference type="PANTHER" id="PTHR21646">
    <property type="entry name" value="UBIQUITIN CARBOXYL-TERMINAL HYDROLASE"/>
    <property type="match status" value="1"/>
</dbReference>
<dbReference type="EMBL" id="SRMA01025800">
    <property type="protein sequence ID" value="TRY90814.1"/>
    <property type="molecule type" value="Genomic_DNA"/>
</dbReference>
<evidence type="ECO:0000256" key="2">
    <source>
        <dbReference type="ARBA" id="ARBA00009085"/>
    </source>
</evidence>
<evidence type="ECO:0000256" key="11">
    <source>
        <dbReference type="ARBA" id="ARBA00022837"/>
    </source>
</evidence>
<evidence type="ECO:0000259" key="14">
    <source>
        <dbReference type="PROSITE" id="PS50222"/>
    </source>
</evidence>
<dbReference type="PROSITE" id="PS00972">
    <property type="entry name" value="USP_1"/>
    <property type="match status" value="1"/>
</dbReference>
<dbReference type="Pfam" id="PF00443">
    <property type="entry name" value="UCH"/>
    <property type="match status" value="1"/>
</dbReference>
<organism evidence="17 18">
    <name type="scientific">Danionella cerebrum</name>
    <dbReference type="NCBI Taxonomy" id="2873325"/>
    <lineage>
        <taxon>Eukaryota</taxon>
        <taxon>Metazoa</taxon>
        <taxon>Chordata</taxon>
        <taxon>Craniata</taxon>
        <taxon>Vertebrata</taxon>
        <taxon>Euteleostomi</taxon>
        <taxon>Actinopterygii</taxon>
        <taxon>Neopterygii</taxon>
        <taxon>Teleostei</taxon>
        <taxon>Ostariophysi</taxon>
        <taxon>Cypriniformes</taxon>
        <taxon>Danionidae</taxon>
        <taxon>Danioninae</taxon>
        <taxon>Danionella</taxon>
    </lineage>
</organism>
<reference evidence="17 18" key="1">
    <citation type="journal article" date="2019" name="Sci. Data">
        <title>Hybrid genome assembly and annotation of Danionella translucida.</title>
        <authorList>
            <person name="Kadobianskyi M."/>
            <person name="Schulze L."/>
            <person name="Schuelke M."/>
            <person name="Judkewitz B."/>
        </authorList>
    </citation>
    <scope>NUCLEOTIDE SEQUENCE [LARGE SCALE GENOMIC DNA]</scope>
    <source>
        <strain evidence="17 18">Bolton</strain>
    </source>
</reference>
<dbReference type="Gene3D" id="3.30.2230.10">
    <property type="entry name" value="DUSP-like"/>
    <property type="match status" value="1"/>
</dbReference>
<evidence type="ECO:0000256" key="1">
    <source>
        <dbReference type="ARBA" id="ARBA00000707"/>
    </source>
</evidence>
<evidence type="ECO:0000313" key="17">
    <source>
        <dbReference type="EMBL" id="TRY90814.1"/>
    </source>
</evidence>
<evidence type="ECO:0000256" key="13">
    <source>
        <dbReference type="SAM" id="MobiDB-lite"/>
    </source>
</evidence>
<accession>A0A553QLE7</accession>
<evidence type="ECO:0000256" key="9">
    <source>
        <dbReference type="ARBA" id="ARBA00022801"/>
    </source>
</evidence>
<evidence type="ECO:0000259" key="15">
    <source>
        <dbReference type="PROSITE" id="PS50235"/>
    </source>
</evidence>
<dbReference type="GO" id="GO:0006508">
    <property type="term" value="P:proteolysis"/>
    <property type="evidence" value="ECO:0007669"/>
    <property type="project" value="UniProtKB-KW"/>
</dbReference>